<keyword evidence="6" id="KW-0862">Zinc</keyword>
<evidence type="ECO:0000256" key="7">
    <source>
        <dbReference type="ARBA" id="ARBA00047989"/>
    </source>
</evidence>
<organism evidence="11 12">
    <name type="scientific">Rhizorhabdus histidinilytica</name>
    <dbReference type="NCBI Taxonomy" id="439228"/>
    <lineage>
        <taxon>Bacteria</taxon>
        <taxon>Pseudomonadati</taxon>
        <taxon>Pseudomonadota</taxon>
        <taxon>Alphaproteobacteria</taxon>
        <taxon>Sphingomonadales</taxon>
        <taxon>Sphingomonadaceae</taxon>
        <taxon>Rhizorhabdus</taxon>
    </lineage>
</organism>
<keyword evidence="4" id="KW-0479">Metal-binding</keyword>
<dbReference type="Gene3D" id="3.60.140.10">
    <property type="entry name" value="CNF1/YfiH-like putative cysteine hydrolases"/>
    <property type="match status" value="1"/>
</dbReference>
<dbReference type="GO" id="GO:0017061">
    <property type="term" value="F:S-methyl-5-thioadenosine phosphorylase activity"/>
    <property type="evidence" value="ECO:0007669"/>
    <property type="project" value="UniProtKB-EC"/>
</dbReference>
<dbReference type="EMBL" id="FUYM01000001">
    <property type="protein sequence ID" value="SKB25677.1"/>
    <property type="molecule type" value="Genomic_DNA"/>
</dbReference>
<dbReference type="SUPFAM" id="SSF64438">
    <property type="entry name" value="CNF1/YfiH-like putative cysteine hydrolases"/>
    <property type="match status" value="1"/>
</dbReference>
<dbReference type="InterPro" id="IPR003730">
    <property type="entry name" value="Cu_polyphenol_OxRdtase"/>
</dbReference>
<dbReference type="GO" id="GO:0016787">
    <property type="term" value="F:hydrolase activity"/>
    <property type="evidence" value="ECO:0007669"/>
    <property type="project" value="UniProtKB-KW"/>
</dbReference>
<evidence type="ECO:0000313" key="12">
    <source>
        <dbReference type="Proteomes" id="UP000189818"/>
    </source>
</evidence>
<comment type="catalytic activity">
    <reaction evidence="7">
        <text>adenosine + H2O + H(+) = inosine + NH4(+)</text>
        <dbReference type="Rhea" id="RHEA:24408"/>
        <dbReference type="ChEBI" id="CHEBI:15377"/>
        <dbReference type="ChEBI" id="CHEBI:15378"/>
        <dbReference type="ChEBI" id="CHEBI:16335"/>
        <dbReference type="ChEBI" id="CHEBI:17596"/>
        <dbReference type="ChEBI" id="CHEBI:28938"/>
        <dbReference type="EC" id="3.5.4.4"/>
    </reaction>
    <physiologicalReaction direction="left-to-right" evidence="7">
        <dbReference type="Rhea" id="RHEA:24409"/>
    </physiologicalReaction>
</comment>
<dbReference type="Proteomes" id="UP000189818">
    <property type="component" value="Unassembled WGS sequence"/>
</dbReference>
<reference evidence="12" key="1">
    <citation type="submission" date="2017-02" db="EMBL/GenBank/DDBJ databases">
        <authorList>
            <person name="Varghese N."/>
            <person name="Submissions S."/>
        </authorList>
    </citation>
    <scope>NUCLEOTIDE SEQUENCE [LARGE SCALE GENOMIC DNA]</scope>
    <source>
        <strain evidence="12">UM2</strain>
    </source>
</reference>
<comment type="catalytic activity">
    <reaction evidence="1">
        <text>inosine + phosphate = alpha-D-ribose 1-phosphate + hypoxanthine</text>
        <dbReference type="Rhea" id="RHEA:27646"/>
        <dbReference type="ChEBI" id="CHEBI:17368"/>
        <dbReference type="ChEBI" id="CHEBI:17596"/>
        <dbReference type="ChEBI" id="CHEBI:43474"/>
        <dbReference type="ChEBI" id="CHEBI:57720"/>
        <dbReference type="EC" id="2.4.2.1"/>
    </reaction>
    <physiologicalReaction direction="left-to-right" evidence="1">
        <dbReference type="Rhea" id="RHEA:27647"/>
    </physiologicalReaction>
</comment>
<dbReference type="RefSeq" id="WP_079646138.1">
    <property type="nucleotide sequence ID" value="NZ_FUYM01000001.1"/>
</dbReference>
<comment type="similarity">
    <text evidence="2 10">Belongs to the purine nucleoside phosphorylase YfiH/LACC1 family.</text>
</comment>
<evidence type="ECO:0000256" key="6">
    <source>
        <dbReference type="ARBA" id="ARBA00022833"/>
    </source>
</evidence>
<dbReference type="Pfam" id="PF02578">
    <property type="entry name" value="Cu-oxidase_4"/>
    <property type="match status" value="1"/>
</dbReference>
<comment type="catalytic activity">
    <reaction evidence="9">
        <text>S-methyl-5'-thioadenosine + phosphate = 5-(methylsulfanyl)-alpha-D-ribose 1-phosphate + adenine</text>
        <dbReference type="Rhea" id="RHEA:11852"/>
        <dbReference type="ChEBI" id="CHEBI:16708"/>
        <dbReference type="ChEBI" id="CHEBI:17509"/>
        <dbReference type="ChEBI" id="CHEBI:43474"/>
        <dbReference type="ChEBI" id="CHEBI:58533"/>
        <dbReference type="EC" id="2.4.2.28"/>
    </reaction>
    <physiologicalReaction direction="left-to-right" evidence="9">
        <dbReference type="Rhea" id="RHEA:11853"/>
    </physiologicalReaction>
</comment>
<sequence length="257" mass="27004">MSMSVRPIRIDALGALPHGFLGREGGVSQGIHAGLNVGLGSDDDRDAIRENRRRAVEAVAPGHDLVTLHQVHSADAVAVTAPFADDARPHADALVTDRPGLLLGILTADCVPVLFADAAAGVVGAAHAGWKGALSGVTDATLAEMEALGADRSRIVAAIGPCIARASYEVDEGFVRRFEADDPANERFFADGRRAGHAQFDIEAYVAHRLAATGVGRVIAIGEDTYAQPDRFFSFRRATHKGEPGYGRQISLIGLPG</sequence>
<evidence type="ECO:0000256" key="9">
    <source>
        <dbReference type="ARBA" id="ARBA00049893"/>
    </source>
</evidence>
<evidence type="ECO:0000256" key="1">
    <source>
        <dbReference type="ARBA" id="ARBA00000553"/>
    </source>
</evidence>
<protein>
    <recommendedName>
        <fullName evidence="10">Purine nucleoside phosphorylase</fullName>
    </recommendedName>
</protein>
<gene>
    <name evidence="11" type="ORF">SAMN06295920_101160</name>
</gene>
<evidence type="ECO:0000256" key="2">
    <source>
        <dbReference type="ARBA" id="ARBA00007353"/>
    </source>
</evidence>
<evidence type="ECO:0000313" key="11">
    <source>
        <dbReference type="EMBL" id="SKB25677.1"/>
    </source>
</evidence>
<accession>A0A1T4ZSV2</accession>
<keyword evidence="12" id="KW-1185">Reference proteome</keyword>
<dbReference type="NCBIfam" id="TIGR00726">
    <property type="entry name" value="peptidoglycan editing factor PgeF"/>
    <property type="match status" value="1"/>
</dbReference>
<dbReference type="PANTHER" id="PTHR30616">
    <property type="entry name" value="UNCHARACTERIZED PROTEIN YFIH"/>
    <property type="match status" value="1"/>
</dbReference>
<dbReference type="InterPro" id="IPR038371">
    <property type="entry name" value="Cu_polyphenol_OxRdtase_sf"/>
</dbReference>
<dbReference type="CDD" id="cd16833">
    <property type="entry name" value="YfiH"/>
    <property type="match status" value="1"/>
</dbReference>
<evidence type="ECO:0000256" key="3">
    <source>
        <dbReference type="ARBA" id="ARBA00022679"/>
    </source>
</evidence>
<evidence type="ECO:0000256" key="10">
    <source>
        <dbReference type="RuleBase" id="RU361274"/>
    </source>
</evidence>
<dbReference type="OrthoDB" id="4279at2"/>
<dbReference type="GO" id="GO:0005507">
    <property type="term" value="F:copper ion binding"/>
    <property type="evidence" value="ECO:0007669"/>
    <property type="project" value="TreeGrafter"/>
</dbReference>
<proteinExistence type="inferred from homology"/>
<name>A0A1T4ZSV2_9SPHN</name>
<evidence type="ECO:0000256" key="4">
    <source>
        <dbReference type="ARBA" id="ARBA00022723"/>
    </source>
</evidence>
<dbReference type="AlphaFoldDB" id="A0A1T4ZSV2"/>
<keyword evidence="5" id="KW-0378">Hydrolase</keyword>
<evidence type="ECO:0000256" key="5">
    <source>
        <dbReference type="ARBA" id="ARBA00022801"/>
    </source>
</evidence>
<evidence type="ECO:0000256" key="8">
    <source>
        <dbReference type="ARBA" id="ARBA00048968"/>
    </source>
</evidence>
<dbReference type="STRING" id="439228.SAMN06295920_101160"/>
<keyword evidence="3" id="KW-0808">Transferase</keyword>
<dbReference type="InterPro" id="IPR011324">
    <property type="entry name" value="Cytotoxic_necrot_fac-like_cat"/>
</dbReference>
<comment type="catalytic activity">
    <reaction evidence="8">
        <text>adenosine + phosphate = alpha-D-ribose 1-phosphate + adenine</text>
        <dbReference type="Rhea" id="RHEA:27642"/>
        <dbReference type="ChEBI" id="CHEBI:16335"/>
        <dbReference type="ChEBI" id="CHEBI:16708"/>
        <dbReference type="ChEBI" id="CHEBI:43474"/>
        <dbReference type="ChEBI" id="CHEBI:57720"/>
        <dbReference type="EC" id="2.4.2.1"/>
    </reaction>
    <physiologicalReaction direction="left-to-right" evidence="8">
        <dbReference type="Rhea" id="RHEA:27643"/>
    </physiologicalReaction>
</comment>
<dbReference type="PANTHER" id="PTHR30616:SF2">
    <property type="entry name" value="PURINE NUCLEOSIDE PHOSPHORYLASE LACC1"/>
    <property type="match status" value="1"/>
</dbReference>